<keyword evidence="5" id="KW-1185">Reference proteome</keyword>
<dbReference type="RefSeq" id="WP_053335033.1">
    <property type="nucleotide sequence ID" value="NZ_JMFG01000017.1"/>
</dbReference>
<sequence>MRIAFDARPLLGARTGVGVWLEGLLRHLAQATPWALELHLPRPAEVGLRGFPRELPVLAPRLPLPGTLWLVTTAARQVQGADIFVGTLGILPRRLQTPSVLVLHDLTPRSRPHHHRLANRFCFNAYVEESLAQADVVVCSSHATAHRLATLLPGWARDVRVIPLAVDEFFSPGEEDRAAVEAKFAQGRPFIVQLGTLEPRKGVDTLILAHDLLLAENPQAPDLVLAGGRGWGGDFVERALARHRQPQRVHCPGYVTREEARALLRAAQLVVLASEEEGFGLPLAEALCCGAACVASNEEALVEVAAGAALHVPPRDPQALAQALGTALRPEVQADLRQRAAVRAPELRWDRVWPQWVLLLSELAGSPG</sequence>
<accession>A0A062XSF0</accession>
<feature type="domain" description="Glycosyltransferase subfamily 4-like N-terminal" evidence="3">
    <location>
        <begin position="16"/>
        <end position="167"/>
    </location>
</feature>
<proteinExistence type="predicted"/>
<dbReference type="PANTHER" id="PTHR46401:SF2">
    <property type="entry name" value="GLYCOSYLTRANSFERASE WBBK-RELATED"/>
    <property type="match status" value="1"/>
</dbReference>
<name>A0A062XSF0_9BACT</name>
<protein>
    <recommendedName>
        <fullName evidence="6">Glycosyl transferase family 1 domain-containing protein</fullName>
    </recommendedName>
</protein>
<dbReference type="InterPro" id="IPR001296">
    <property type="entry name" value="Glyco_trans_1"/>
</dbReference>
<feature type="domain" description="Glycosyl transferase family 1" evidence="2">
    <location>
        <begin position="182"/>
        <end position="339"/>
    </location>
</feature>
<dbReference type="GO" id="GO:0016757">
    <property type="term" value="F:glycosyltransferase activity"/>
    <property type="evidence" value="ECO:0007669"/>
    <property type="project" value="InterPro"/>
</dbReference>
<evidence type="ECO:0000313" key="4">
    <source>
        <dbReference type="EMBL" id="KDA53763.1"/>
    </source>
</evidence>
<dbReference type="PANTHER" id="PTHR46401">
    <property type="entry name" value="GLYCOSYLTRANSFERASE WBBK-RELATED"/>
    <property type="match status" value="1"/>
</dbReference>
<keyword evidence="1" id="KW-0808">Transferase</keyword>
<reference evidence="4 5" key="1">
    <citation type="submission" date="2014-04" db="EMBL/GenBank/DDBJ databases">
        <title>The Genome Sequence of Thermoanaerobaculum aquaticum MP-01, The First Cultivated Group 23 Acidobacterium.</title>
        <authorList>
            <person name="Stamps B.W."/>
            <person name="Losey N.A."/>
            <person name="Lawson P.A."/>
            <person name="Stevenson B.S."/>
        </authorList>
    </citation>
    <scope>NUCLEOTIDE SEQUENCE [LARGE SCALE GENOMIC DNA]</scope>
    <source>
        <strain evidence="4 5">MP-01</strain>
    </source>
</reference>
<evidence type="ECO:0008006" key="6">
    <source>
        <dbReference type="Google" id="ProtNLM"/>
    </source>
</evidence>
<dbReference type="Gene3D" id="3.40.50.2000">
    <property type="entry name" value="Glycogen Phosphorylase B"/>
    <property type="match status" value="2"/>
</dbReference>
<evidence type="ECO:0000313" key="5">
    <source>
        <dbReference type="Proteomes" id="UP000027284"/>
    </source>
</evidence>
<dbReference type="OrthoDB" id="9797829at2"/>
<dbReference type="InterPro" id="IPR028098">
    <property type="entry name" value="Glyco_trans_4-like_N"/>
</dbReference>
<dbReference type="Pfam" id="PF13439">
    <property type="entry name" value="Glyco_transf_4"/>
    <property type="match status" value="1"/>
</dbReference>
<evidence type="ECO:0000256" key="1">
    <source>
        <dbReference type="ARBA" id="ARBA00022679"/>
    </source>
</evidence>
<dbReference type="EMBL" id="JMFG01000017">
    <property type="protein sequence ID" value="KDA53763.1"/>
    <property type="molecule type" value="Genomic_DNA"/>
</dbReference>
<dbReference type="Proteomes" id="UP000027284">
    <property type="component" value="Unassembled WGS sequence"/>
</dbReference>
<comment type="caution">
    <text evidence="4">The sequence shown here is derived from an EMBL/GenBank/DDBJ whole genome shotgun (WGS) entry which is preliminary data.</text>
</comment>
<dbReference type="AlphaFoldDB" id="A0A062XSF0"/>
<dbReference type="SUPFAM" id="SSF53756">
    <property type="entry name" value="UDP-Glycosyltransferase/glycogen phosphorylase"/>
    <property type="match status" value="1"/>
</dbReference>
<evidence type="ECO:0000259" key="3">
    <source>
        <dbReference type="Pfam" id="PF13439"/>
    </source>
</evidence>
<dbReference type="STRING" id="1312852.EG19_02805"/>
<dbReference type="GO" id="GO:0009103">
    <property type="term" value="P:lipopolysaccharide biosynthetic process"/>
    <property type="evidence" value="ECO:0007669"/>
    <property type="project" value="TreeGrafter"/>
</dbReference>
<dbReference type="Pfam" id="PF00534">
    <property type="entry name" value="Glycos_transf_1"/>
    <property type="match status" value="1"/>
</dbReference>
<gene>
    <name evidence="4" type="ORF">EG19_02805</name>
</gene>
<organism evidence="4 5">
    <name type="scientific">Thermoanaerobaculum aquaticum</name>
    <dbReference type="NCBI Taxonomy" id="1312852"/>
    <lineage>
        <taxon>Bacteria</taxon>
        <taxon>Pseudomonadati</taxon>
        <taxon>Acidobacteriota</taxon>
        <taxon>Thermoanaerobaculia</taxon>
        <taxon>Thermoanaerobaculales</taxon>
        <taxon>Thermoanaerobaculaceae</taxon>
        <taxon>Thermoanaerobaculum</taxon>
    </lineage>
</organism>
<evidence type="ECO:0000259" key="2">
    <source>
        <dbReference type="Pfam" id="PF00534"/>
    </source>
</evidence>
<dbReference type="CDD" id="cd03809">
    <property type="entry name" value="GT4_MtfB-like"/>
    <property type="match status" value="1"/>
</dbReference>